<dbReference type="EMBL" id="CP033464">
    <property type="protein sequence ID" value="QDX94593.1"/>
    <property type="molecule type" value="Genomic_DNA"/>
</dbReference>
<organism evidence="1 2">
    <name type="scientific">Brevibacillus laterosporus</name>
    <name type="common">Bacillus laterosporus</name>
    <dbReference type="NCBI Taxonomy" id="1465"/>
    <lineage>
        <taxon>Bacteria</taxon>
        <taxon>Bacillati</taxon>
        <taxon>Bacillota</taxon>
        <taxon>Bacilli</taxon>
        <taxon>Bacillales</taxon>
        <taxon>Paenibacillaceae</taxon>
        <taxon>Brevibacillus</taxon>
    </lineage>
</organism>
<reference evidence="1 2" key="1">
    <citation type="submission" date="2018-11" db="EMBL/GenBank/DDBJ databases">
        <title>Phylogenetic determinants of toxin gene distribution in genomes of Brevibacillus laterosporus.</title>
        <authorList>
            <person name="Glare T.R."/>
            <person name="Durrant A."/>
            <person name="Berry C."/>
            <person name="Palma L."/>
            <person name="Ormskirk M."/>
            <person name="Cox M.O."/>
        </authorList>
    </citation>
    <scope>NUCLEOTIDE SEQUENCE [LARGE SCALE GENOMIC DNA]</scope>
    <source>
        <strain evidence="1 2">1821L</strain>
    </source>
</reference>
<accession>A0A518VC75</accession>
<protein>
    <submittedName>
        <fullName evidence="1">Uncharacterized protein</fullName>
    </submittedName>
</protein>
<gene>
    <name evidence="1" type="ORF">EEL30_21345</name>
</gene>
<name>A0A518VC75_BRELA</name>
<proteinExistence type="predicted"/>
<keyword evidence="2" id="KW-1185">Reference proteome</keyword>
<evidence type="ECO:0000313" key="2">
    <source>
        <dbReference type="Proteomes" id="UP000319432"/>
    </source>
</evidence>
<evidence type="ECO:0000313" key="1">
    <source>
        <dbReference type="EMBL" id="QDX94593.1"/>
    </source>
</evidence>
<dbReference type="AlphaFoldDB" id="A0A518VC75"/>
<dbReference type="Proteomes" id="UP000319432">
    <property type="component" value="Chromosome"/>
</dbReference>
<sequence length="88" mass="10422">MDMNDIIIRGNKMDINNESVSKYYNYLMTKYCNRNLSEQDRIIAKSKMDVIQDLVGIYEHGYEEDLFWNEMGRPALPEEIKAAIRKLN</sequence>